<dbReference type="AlphaFoldDB" id="A0A6I6MXN7"/>
<protein>
    <submittedName>
        <fullName evidence="2">Uncharacterized protein</fullName>
    </submittedName>
</protein>
<keyword evidence="1" id="KW-0732">Signal</keyword>
<dbReference type="NCBIfam" id="NF047636">
    <property type="entry name" value="CC_3452_fam"/>
    <property type="match status" value="1"/>
</dbReference>
<dbReference type="Pfam" id="PF26624">
    <property type="entry name" value="DUF8200"/>
    <property type="match status" value="1"/>
</dbReference>
<evidence type="ECO:0000256" key="1">
    <source>
        <dbReference type="SAM" id="SignalP"/>
    </source>
</evidence>
<keyword evidence="3" id="KW-1185">Reference proteome</keyword>
<name>A0A6I6MXN7_9CAUL</name>
<proteinExistence type="predicted"/>
<dbReference type="InterPro" id="IPR058067">
    <property type="entry name" value="CC_3452-like"/>
</dbReference>
<feature type="chain" id="PRO_5026359568" evidence="1">
    <location>
        <begin position="22"/>
        <end position="204"/>
    </location>
</feature>
<sequence length="204" mass="20588">MLRRLLIVAGLIFVAASSADAQTPVARRFIYTAQLNGDALATGQVDAGGIVWQCSGRTCTVTGPWPAPGVPACVALAARVGAIASYGRPGAVLNATQLAQCNAQVRPRITLDPSVVRAPRPRVIVPSISGPTPSNPSPAPSASSVSVRTATMTVTGTGALGGGFSPVMVRTNTMTLTGTGALAPGEFAPVTVRTQTMTLTGAPP</sequence>
<dbReference type="Proteomes" id="UP000431269">
    <property type="component" value="Chromosome"/>
</dbReference>
<accession>A0A6I6MXN7</accession>
<dbReference type="RefSeq" id="WP_158767191.1">
    <property type="nucleotide sequence ID" value="NZ_CP047045.1"/>
</dbReference>
<dbReference type="EMBL" id="CP047045">
    <property type="protein sequence ID" value="QGZ96402.1"/>
    <property type="molecule type" value="Genomic_DNA"/>
</dbReference>
<reference evidence="3" key="1">
    <citation type="submission" date="2019-12" db="EMBL/GenBank/DDBJ databases">
        <title>Complete genome of Terracaulis silvestris 0127_4.</title>
        <authorList>
            <person name="Vieira S."/>
            <person name="Riedel T."/>
            <person name="Sproer C."/>
            <person name="Pascual J."/>
            <person name="Boedeker C."/>
            <person name="Overmann J."/>
        </authorList>
    </citation>
    <scope>NUCLEOTIDE SEQUENCE [LARGE SCALE GENOMIC DNA]</scope>
    <source>
        <strain evidence="3">0127_4</strain>
    </source>
</reference>
<feature type="signal peptide" evidence="1">
    <location>
        <begin position="1"/>
        <end position="21"/>
    </location>
</feature>
<gene>
    <name evidence="2" type="ORF">DSM104635_03261</name>
</gene>
<evidence type="ECO:0000313" key="3">
    <source>
        <dbReference type="Proteomes" id="UP000431269"/>
    </source>
</evidence>
<dbReference type="KEGG" id="tsv:DSM104635_03261"/>
<dbReference type="InterPro" id="IPR058513">
    <property type="entry name" value="DUF8200"/>
</dbReference>
<organism evidence="2 3">
    <name type="scientific">Terricaulis silvestris</name>
    <dbReference type="NCBI Taxonomy" id="2686094"/>
    <lineage>
        <taxon>Bacteria</taxon>
        <taxon>Pseudomonadati</taxon>
        <taxon>Pseudomonadota</taxon>
        <taxon>Alphaproteobacteria</taxon>
        <taxon>Caulobacterales</taxon>
        <taxon>Caulobacteraceae</taxon>
        <taxon>Terricaulis</taxon>
    </lineage>
</organism>
<evidence type="ECO:0000313" key="2">
    <source>
        <dbReference type="EMBL" id="QGZ96402.1"/>
    </source>
</evidence>